<dbReference type="InterPro" id="IPR013154">
    <property type="entry name" value="ADH-like_N"/>
</dbReference>
<dbReference type="PANTHER" id="PTHR43677:SF4">
    <property type="entry name" value="QUINONE OXIDOREDUCTASE-LIKE PROTEIN 2"/>
    <property type="match status" value="1"/>
</dbReference>
<dbReference type="Gene3D" id="3.40.50.720">
    <property type="entry name" value="NAD(P)-binding Rossmann-like Domain"/>
    <property type="match status" value="1"/>
</dbReference>
<dbReference type="Gene3D" id="3.90.180.10">
    <property type="entry name" value="Medium-chain alcohol dehydrogenases, catalytic domain"/>
    <property type="match status" value="1"/>
</dbReference>
<dbReference type="PANTHER" id="PTHR43677">
    <property type="entry name" value="SHORT-CHAIN DEHYDROGENASE/REDUCTASE"/>
    <property type="match status" value="1"/>
</dbReference>
<comment type="caution">
    <text evidence="3">The sequence shown here is derived from an EMBL/GenBank/DDBJ whole genome shotgun (WGS) entry which is preliminary data.</text>
</comment>
<dbReference type="SUPFAM" id="SSF51735">
    <property type="entry name" value="NAD(P)-binding Rossmann-fold domains"/>
    <property type="match status" value="1"/>
</dbReference>
<protein>
    <recommendedName>
        <fullName evidence="2">Enoyl reductase (ER) domain-containing protein</fullName>
    </recommendedName>
</protein>
<evidence type="ECO:0000259" key="2">
    <source>
        <dbReference type="SMART" id="SM00829"/>
    </source>
</evidence>
<dbReference type="InterPro" id="IPR051397">
    <property type="entry name" value="Zn-ADH-like_protein"/>
</dbReference>
<dbReference type="GO" id="GO:0016491">
    <property type="term" value="F:oxidoreductase activity"/>
    <property type="evidence" value="ECO:0007669"/>
    <property type="project" value="InterPro"/>
</dbReference>
<dbReference type="InterPro" id="IPR020843">
    <property type="entry name" value="ER"/>
</dbReference>
<dbReference type="AlphaFoldDB" id="A0A5N6KMJ4"/>
<feature type="compositionally biased region" description="Polar residues" evidence="1">
    <location>
        <begin position="430"/>
        <end position="442"/>
    </location>
</feature>
<sequence>MRGIQIKEYVKGPQDLKVTDLPDPVPNPDQYLIEIHATATNFYDLLQIRGKYQHQPPLPWVSGSEFSGTVISTPKSSSTPRYKPGDRVFGASQGGYATLVCVQEASLYPVPESWSFFEAAGLFVTAPTSYGALVTRANIKSGEYVLIHAAAGGVGLAAVQIAKAFGATVIATAGTSRKLEVAREFGADHVIDYSDASWPDKVKKLTPNNRGVDIVFDPVGLIDKSTKCIRWNGRLLVIGFAAGNIEKVAMNKVLLKNISIVGLHWGAYVQNEPEKIREVWDGIFNLIKEGKFRGTVFRDREFVGLEDVPKALESLGSRGTWGKVVVKVDQKGKAGRTLVSAYLATNSPYSSIQLSSFITCIYPFCNHVHRWSQVSTYPAVINIPYHTIPYHNTPNQRYLMITRSYSDALPFMMQINYHGGKEIQNEPTDRSIQYHSPSTSSY</sequence>
<feature type="region of interest" description="Disordered" evidence="1">
    <location>
        <begin position="422"/>
        <end position="442"/>
    </location>
</feature>
<accession>A0A5N6KMJ4</accession>
<dbReference type="OrthoDB" id="10257049at2759"/>
<dbReference type="CDD" id="cd08241">
    <property type="entry name" value="QOR1"/>
    <property type="match status" value="1"/>
</dbReference>
<feature type="domain" description="Enoyl reductase (ER)" evidence="2">
    <location>
        <begin position="12"/>
        <end position="326"/>
    </location>
</feature>
<evidence type="ECO:0000313" key="4">
    <source>
        <dbReference type="Proteomes" id="UP000326757"/>
    </source>
</evidence>
<dbReference type="SMART" id="SM00829">
    <property type="entry name" value="PKS_ER"/>
    <property type="match status" value="1"/>
</dbReference>
<dbReference type="GO" id="GO:0005739">
    <property type="term" value="C:mitochondrion"/>
    <property type="evidence" value="ECO:0007669"/>
    <property type="project" value="TreeGrafter"/>
</dbReference>
<dbReference type="GO" id="GO:0008270">
    <property type="term" value="F:zinc ion binding"/>
    <property type="evidence" value="ECO:0007669"/>
    <property type="project" value="InterPro"/>
</dbReference>
<name>A0A5N6KMJ4_MONLA</name>
<dbReference type="Pfam" id="PF00107">
    <property type="entry name" value="ADH_zinc_N"/>
    <property type="match status" value="1"/>
</dbReference>
<reference evidence="3 4" key="1">
    <citation type="submission" date="2019-06" db="EMBL/GenBank/DDBJ databases">
        <title>Genome Sequence of the Brown Rot Fungal Pathogen Monilinia laxa.</title>
        <authorList>
            <person name="De Miccolis Angelini R.M."/>
            <person name="Landi L."/>
            <person name="Abate D."/>
            <person name="Pollastro S."/>
            <person name="Romanazzi G."/>
            <person name="Faretra F."/>
        </authorList>
    </citation>
    <scope>NUCLEOTIDE SEQUENCE [LARGE SCALE GENOMIC DNA]</scope>
    <source>
        <strain evidence="3 4">Mlax316</strain>
    </source>
</reference>
<dbReference type="Pfam" id="PF08240">
    <property type="entry name" value="ADH_N"/>
    <property type="match status" value="1"/>
</dbReference>
<dbReference type="PROSITE" id="PS01162">
    <property type="entry name" value="QOR_ZETA_CRYSTAL"/>
    <property type="match status" value="1"/>
</dbReference>
<evidence type="ECO:0000313" key="3">
    <source>
        <dbReference type="EMBL" id="KAB8305033.1"/>
    </source>
</evidence>
<dbReference type="InterPro" id="IPR011032">
    <property type="entry name" value="GroES-like_sf"/>
</dbReference>
<dbReference type="EMBL" id="VIGI01000001">
    <property type="protein sequence ID" value="KAB8305033.1"/>
    <property type="molecule type" value="Genomic_DNA"/>
</dbReference>
<gene>
    <name evidence="3" type="ORF">EYC80_004338</name>
</gene>
<dbReference type="Proteomes" id="UP000326757">
    <property type="component" value="Unassembled WGS sequence"/>
</dbReference>
<dbReference type="InterPro" id="IPR013149">
    <property type="entry name" value="ADH-like_C"/>
</dbReference>
<organism evidence="3 4">
    <name type="scientific">Monilinia laxa</name>
    <name type="common">Brown rot fungus</name>
    <name type="synonym">Sclerotinia laxa</name>
    <dbReference type="NCBI Taxonomy" id="61186"/>
    <lineage>
        <taxon>Eukaryota</taxon>
        <taxon>Fungi</taxon>
        <taxon>Dikarya</taxon>
        <taxon>Ascomycota</taxon>
        <taxon>Pezizomycotina</taxon>
        <taxon>Leotiomycetes</taxon>
        <taxon>Helotiales</taxon>
        <taxon>Sclerotiniaceae</taxon>
        <taxon>Monilinia</taxon>
    </lineage>
</organism>
<dbReference type="InterPro" id="IPR036291">
    <property type="entry name" value="NAD(P)-bd_dom_sf"/>
</dbReference>
<keyword evidence="4" id="KW-1185">Reference proteome</keyword>
<dbReference type="InterPro" id="IPR002364">
    <property type="entry name" value="Quin_OxRdtase/zeta-crystal_CS"/>
</dbReference>
<evidence type="ECO:0000256" key="1">
    <source>
        <dbReference type="SAM" id="MobiDB-lite"/>
    </source>
</evidence>
<proteinExistence type="predicted"/>
<dbReference type="SUPFAM" id="SSF50129">
    <property type="entry name" value="GroES-like"/>
    <property type="match status" value="1"/>
</dbReference>